<dbReference type="AlphaFoldDB" id="A0A915IAD2"/>
<protein>
    <submittedName>
        <fullName evidence="2">Uncharacterized protein</fullName>
    </submittedName>
</protein>
<dbReference type="WBParaSite" id="nRc.2.0.1.t10241-RA">
    <property type="protein sequence ID" value="nRc.2.0.1.t10241-RA"/>
    <property type="gene ID" value="nRc.2.0.1.g10241"/>
</dbReference>
<name>A0A915IAD2_ROMCU</name>
<organism evidence="1 2">
    <name type="scientific">Romanomermis culicivorax</name>
    <name type="common">Nematode worm</name>
    <dbReference type="NCBI Taxonomy" id="13658"/>
    <lineage>
        <taxon>Eukaryota</taxon>
        <taxon>Metazoa</taxon>
        <taxon>Ecdysozoa</taxon>
        <taxon>Nematoda</taxon>
        <taxon>Enoplea</taxon>
        <taxon>Dorylaimia</taxon>
        <taxon>Mermithida</taxon>
        <taxon>Mermithoidea</taxon>
        <taxon>Mermithidae</taxon>
        <taxon>Romanomermis</taxon>
    </lineage>
</organism>
<evidence type="ECO:0000313" key="2">
    <source>
        <dbReference type="WBParaSite" id="nRc.2.0.1.t10241-RA"/>
    </source>
</evidence>
<sequence length="82" mass="9275">MRVGGAPLWEEPDENFGMENDTEYRCKKTILRDCISVGIRNHFVPGCADPCTKCTTNSEDQTHKTNYHGAIAAMRNDREKAE</sequence>
<reference evidence="2" key="1">
    <citation type="submission" date="2022-11" db="UniProtKB">
        <authorList>
            <consortium name="WormBaseParasite"/>
        </authorList>
    </citation>
    <scope>IDENTIFICATION</scope>
</reference>
<evidence type="ECO:0000313" key="1">
    <source>
        <dbReference type="Proteomes" id="UP000887565"/>
    </source>
</evidence>
<dbReference type="Proteomes" id="UP000887565">
    <property type="component" value="Unplaced"/>
</dbReference>
<keyword evidence="1" id="KW-1185">Reference proteome</keyword>
<proteinExistence type="predicted"/>
<accession>A0A915IAD2</accession>